<dbReference type="CDD" id="cd02968">
    <property type="entry name" value="SCO"/>
    <property type="match status" value="1"/>
</dbReference>
<keyword evidence="2" id="KW-0186">Copper</keyword>
<dbReference type="PANTHER" id="PTHR12151:SF25">
    <property type="entry name" value="LINALOOL DEHYDRATASE_ISOMERASE DOMAIN-CONTAINING PROTEIN"/>
    <property type="match status" value="1"/>
</dbReference>
<accession>A0ABW3HS95</accession>
<evidence type="ECO:0000259" key="4">
    <source>
        <dbReference type="PROSITE" id="PS51352"/>
    </source>
</evidence>
<dbReference type="EMBL" id="JBHTJZ010000020">
    <property type="protein sequence ID" value="MFD0960400.1"/>
    <property type="molecule type" value="Genomic_DNA"/>
</dbReference>
<dbReference type="Proteomes" id="UP001596989">
    <property type="component" value="Unassembled WGS sequence"/>
</dbReference>
<gene>
    <name evidence="5" type="ORF">ACFQ2I_13490</name>
</gene>
<evidence type="ECO:0000256" key="1">
    <source>
        <dbReference type="ARBA" id="ARBA00010996"/>
    </source>
</evidence>
<proteinExistence type="inferred from homology"/>
<feature type="domain" description="Thioredoxin" evidence="4">
    <location>
        <begin position="36"/>
        <end position="202"/>
    </location>
</feature>
<evidence type="ECO:0000256" key="2">
    <source>
        <dbReference type="ARBA" id="ARBA00023008"/>
    </source>
</evidence>
<reference evidence="6" key="1">
    <citation type="journal article" date="2019" name="Int. J. Syst. Evol. Microbiol.">
        <title>The Global Catalogue of Microorganisms (GCM) 10K type strain sequencing project: providing services to taxonomists for standard genome sequencing and annotation.</title>
        <authorList>
            <consortium name="The Broad Institute Genomics Platform"/>
            <consortium name="The Broad Institute Genome Sequencing Center for Infectious Disease"/>
            <person name="Wu L."/>
            <person name="Ma J."/>
        </authorList>
    </citation>
    <scope>NUCLEOTIDE SEQUENCE [LARGE SCALE GENOMIC DNA]</scope>
    <source>
        <strain evidence="6">CCUG 59129</strain>
    </source>
</reference>
<feature type="transmembrane region" description="Helical" evidence="3">
    <location>
        <begin position="12"/>
        <end position="30"/>
    </location>
</feature>
<dbReference type="InterPro" id="IPR003782">
    <property type="entry name" value="SCO1/SenC"/>
</dbReference>
<evidence type="ECO:0000313" key="6">
    <source>
        <dbReference type="Proteomes" id="UP001596989"/>
    </source>
</evidence>
<dbReference type="InterPro" id="IPR036249">
    <property type="entry name" value="Thioredoxin-like_sf"/>
</dbReference>
<dbReference type="PROSITE" id="PS51352">
    <property type="entry name" value="THIOREDOXIN_2"/>
    <property type="match status" value="1"/>
</dbReference>
<name>A0ABW3HS95_9BACL</name>
<keyword evidence="3" id="KW-0472">Membrane</keyword>
<keyword evidence="3" id="KW-1133">Transmembrane helix</keyword>
<dbReference type="Pfam" id="PF02630">
    <property type="entry name" value="SCO1-SenC"/>
    <property type="match status" value="1"/>
</dbReference>
<keyword evidence="3" id="KW-0812">Transmembrane</keyword>
<evidence type="ECO:0000313" key="5">
    <source>
        <dbReference type="EMBL" id="MFD0960400.1"/>
    </source>
</evidence>
<organism evidence="5 6">
    <name type="scientific">Paenibacillus chungangensis</name>
    <dbReference type="NCBI Taxonomy" id="696535"/>
    <lineage>
        <taxon>Bacteria</taxon>
        <taxon>Bacillati</taxon>
        <taxon>Bacillota</taxon>
        <taxon>Bacilli</taxon>
        <taxon>Bacillales</taxon>
        <taxon>Paenibacillaceae</taxon>
        <taxon>Paenibacillus</taxon>
    </lineage>
</organism>
<protein>
    <submittedName>
        <fullName evidence="5">SCO family protein</fullName>
    </submittedName>
</protein>
<evidence type="ECO:0000256" key="3">
    <source>
        <dbReference type="SAM" id="Phobius"/>
    </source>
</evidence>
<comment type="caution">
    <text evidence="5">The sequence shown here is derived from an EMBL/GenBank/DDBJ whole genome shotgun (WGS) entry which is preliminary data.</text>
</comment>
<dbReference type="Gene3D" id="3.40.30.10">
    <property type="entry name" value="Glutaredoxin"/>
    <property type="match status" value="1"/>
</dbReference>
<keyword evidence="6" id="KW-1185">Reference proteome</keyword>
<comment type="similarity">
    <text evidence="1">Belongs to the SCO1/2 family.</text>
</comment>
<dbReference type="PANTHER" id="PTHR12151">
    <property type="entry name" value="ELECTRON TRANSPORT PROTIN SCO1/SENC FAMILY MEMBER"/>
    <property type="match status" value="1"/>
</dbReference>
<dbReference type="InterPro" id="IPR013766">
    <property type="entry name" value="Thioredoxin_domain"/>
</dbReference>
<dbReference type="RefSeq" id="WP_377564888.1">
    <property type="nucleotide sequence ID" value="NZ_JBHTJZ010000020.1"/>
</dbReference>
<sequence>MSTLRKHGFKIAVLALCAVMAVYLLLTYVWKPEEKLGVLGAASDFQLEDIDGNAFSMAESNGKVRLLYFYFANCPDVCPPTTYLLSELQEKLREQGKLGTEVELVSITFDPERDTPDVIRTFAERTGVEFDGWHFLRGEEDETVKIAKDYMVGVTKIEEQNTFIHTNVVTLIDKDGNIRKRYSGTAEDMSVEEMLKQLKMLL</sequence>
<dbReference type="SUPFAM" id="SSF52833">
    <property type="entry name" value="Thioredoxin-like"/>
    <property type="match status" value="1"/>
</dbReference>